<keyword evidence="7" id="KW-0206">Cytoskeleton</keyword>
<evidence type="ECO:0000256" key="8">
    <source>
        <dbReference type="ARBA" id="ARBA00023273"/>
    </source>
</evidence>
<proteinExistence type="inferred from homology"/>
<evidence type="ECO:0000256" key="7">
    <source>
        <dbReference type="ARBA" id="ARBA00023212"/>
    </source>
</evidence>
<keyword evidence="3" id="KW-0963">Cytoplasm</keyword>
<evidence type="ECO:0000256" key="6">
    <source>
        <dbReference type="ARBA" id="ARBA00023069"/>
    </source>
</evidence>
<evidence type="ECO:0000313" key="11">
    <source>
        <dbReference type="Proteomes" id="UP000574390"/>
    </source>
</evidence>
<feature type="compositionally biased region" description="Polar residues" evidence="9">
    <location>
        <begin position="422"/>
        <end position="441"/>
    </location>
</feature>
<comment type="caution">
    <text evidence="10">The sequence shown here is derived from an EMBL/GenBank/DDBJ whole genome shotgun (WGS) entry which is preliminary data.</text>
</comment>
<feature type="region of interest" description="Disordered" evidence="9">
    <location>
        <begin position="422"/>
        <end position="448"/>
    </location>
</feature>
<dbReference type="PANTHER" id="PTHR21648">
    <property type="entry name" value="FLAGELLAR RADIAL SPOKE PROTEIN 3"/>
    <property type="match status" value="1"/>
</dbReference>
<reference evidence="10 11" key="1">
    <citation type="submission" date="2020-04" db="EMBL/GenBank/DDBJ databases">
        <title>Perkinsus olseni comparative genomics.</title>
        <authorList>
            <person name="Bogema D.R."/>
        </authorList>
    </citation>
    <scope>NUCLEOTIDE SEQUENCE [LARGE SCALE GENOMIC DNA]</scope>
    <source>
        <strain evidence="10">ATCC PRA-205</strain>
    </source>
</reference>
<accession>A0A7J6SXE1</accession>
<feature type="region of interest" description="Disordered" evidence="9">
    <location>
        <begin position="365"/>
        <end position="392"/>
    </location>
</feature>
<keyword evidence="6" id="KW-0969">Cilium</keyword>
<evidence type="ECO:0000256" key="9">
    <source>
        <dbReference type="SAM" id="MobiDB-lite"/>
    </source>
</evidence>
<evidence type="ECO:0000256" key="2">
    <source>
        <dbReference type="ARBA" id="ARBA00006737"/>
    </source>
</evidence>
<sequence length="448" mass="50598">MHRAANSTSEEKVERIKRKLGNENSLKQPGMSIMNDRRVFRGSNYSRVSPQKGGIMVDPAQVQMEREVQRRKLKRANQARGASGEEDRRGTPEPVANRRHMDIQTDEYYEKLTEIVREHDAETQTPFAYERPPSPLFIPAKSGSDAGTQILDGELFDFDREVIPVLEVVVGRTIERALMEVLEEEELKAIQKRQAEFAALRHAELLEAQRMEGVEKRRSDERERRKAQEQMRLRVEGAVRRKVLSRQLAKQLVAELEADAFKRLQELGKFDNPHLVEVETKIFPRILGLVAEEVALRDACASATAKLIERACTNRMKKLAESFARKAVVEGIMAAAEKESKVIADIEQLEAARISDERERMKSWEAYEDPPTPPPEPAEEGNGEAAGDGSTAEVDVERYLHKRVALGHDSTTYSLHACTMSGSSTQTHSESVGTRSRSIGHNPQVIRR</sequence>
<keyword evidence="4" id="KW-0597">Phosphoprotein</keyword>
<feature type="region of interest" description="Disordered" evidence="9">
    <location>
        <begin position="1"/>
        <end position="99"/>
    </location>
</feature>
<dbReference type="InterPro" id="IPR009290">
    <property type="entry name" value="Radial_spoke_3"/>
</dbReference>
<dbReference type="Proteomes" id="UP000574390">
    <property type="component" value="Unassembled WGS sequence"/>
</dbReference>
<dbReference type="PANTHER" id="PTHR21648:SF0">
    <property type="entry name" value="RADIAL SPOKE HEAD PROTEIN 3 HOMOLOG"/>
    <property type="match status" value="1"/>
</dbReference>
<comment type="similarity">
    <text evidence="2">Belongs to the flagellar radial spoke RSP3 family.</text>
</comment>
<evidence type="ECO:0000313" key="10">
    <source>
        <dbReference type="EMBL" id="KAF4737629.1"/>
    </source>
</evidence>
<keyword evidence="5" id="KW-0282">Flagellum</keyword>
<evidence type="ECO:0000256" key="5">
    <source>
        <dbReference type="ARBA" id="ARBA00022846"/>
    </source>
</evidence>
<organism evidence="10 11">
    <name type="scientific">Perkinsus olseni</name>
    <name type="common">Perkinsus atlanticus</name>
    <dbReference type="NCBI Taxonomy" id="32597"/>
    <lineage>
        <taxon>Eukaryota</taxon>
        <taxon>Sar</taxon>
        <taxon>Alveolata</taxon>
        <taxon>Perkinsozoa</taxon>
        <taxon>Perkinsea</taxon>
        <taxon>Perkinsida</taxon>
        <taxon>Perkinsidae</taxon>
        <taxon>Perkinsus</taxon>
    </lineage>
</organism>
<evidence type="ECO:0000256" key="3">
    <source>
        <dbReference type="ARBA" id="ARBA00022490"/>
    </source>
</evidence>
<protein>
    <submittedName>
        <fullName evidence="10">Radial spoke head protein 3</fullName>
    </submittedName>
</protein>
<dbReference type="AlphaFoldDB" id="A0A7J6SXE1"/>
<gene>
    <name evidence="10" type="primary">RSPH3_1</name>
    <name evidence="10" type="ORF">FOZ62_001726</name>
</gene>
<name>A0A7J6SXE1_PEROL</name>
<evidence type="ECO:0000256" key="4">
    <source>
        <dbReference type="ARBA" id="ARBA00022553"/>
    </source>
</evidence>
<dbReference type="GO" id="GO:0005929">
    <property type="term" value="C:cilium"/>
    <property type="evidence" value="ECO:0007669"/>
    <property type="project" value="TreeGrafter"/>
</dbReference>
<dbReference type="EMBL" id="JABANM010011478">
    <property type="protein sequence ID" value="KAF4737629.1"/>
    <property type="molecule type" value="Genomic_DNA"/>
</dbReference>
<comment type="subcellular location">
    <subcellularLocation>
        <location evidence="1">Cytoplasm</location>
        <location evidence="1">Cytoskeleton</location>
        <location evidence="1">Flagellum axoneme</location>
    </subcellularLocation>
</comment>
<evidence type="ECO:0000256" key="1">
    <source>
        <dbReference type="ARBA" id="ARBA00004611"/>
    </source>
</evidence>
<keyword evidence="8" id="KW-0966">Cell projection</keyword>
<dbReference type="Pfam" id="PF06098">
    <property type="entry name" value="Radial_spoke_3"/>
    <property type="match status" value="1"/>
</dbReference>